<dbReference type="Proteomes" id="UP000004947">
    <property type="component" value="Unassembled WGS sequence"/>
</dbReference>
<evidence type="ECO:0000256" key="1">
    <source>
        <dbReference type="ARBA" id="ARBA00004496"/>
    </source>
</evidence>
<evidence type="ECO:0000313" key="12">
    <source>
        <dbReference type="Proteomes" id="UP000004947"/>
    </source>
</evidence>
<dbReference type="Gene3D" id="3.90.226.10">
    <property type="entry name" value="2-enoyl-CoA Hydratase, Chain A, domain 1"/>
    <property type="match status" value="1"/>
</dbReference>
<evidence type="ECO:0000256" key="2">
    <source>
        <dbReference type="ARBA" id="ARBA00008524"/>
    </source>
</evidence>
<dbReference type="CDD" id="cd07562">
    <property type="entry name" value="Peptidase_S41_TRI"/>
    <property type="match status" value="1"/>
</dbReference>
<comment type="similarity">
    <text evidence="2 7">Belongs to the peptidase S41B family.</text>
</comment>
<feature type="domain" description="PDZ" evidence="10">
    <location>
        <begin position="810"/>
        <end position="881"/>
    </location>
</feature>
<dbReference type="STRING" id="313628.LNTAR_04071"/>
<name>A6DTW0_9BACT</name>
<evidence type="ECO:0000256" key="6">
    <source>
        <dbReference type="ARBA" id="ARBA00022825"/>
    </source>
</evidence>
<dbReference type="InterPro" id="IPR001478">
    <property type="entry name" value="PDZ"/>
</dbReference>
<dbReference type="Gene3D" id="2.120.10.60">
    <property type="entry name" value="Tricorn protease N-terminal domain"/>
    <property type="match status" value="1"/>
</dbReference>
<comment type="subcellular location">
    <subcellularLocation>
        <location evidence="1 7">Cytoplasm</location>
    </subcellularLocation>
</comment>
<evidence type="ECO:0000259" key="10">
    <source>
        <dbReference type="PROSITE" id="PS50106"/>
    </source>
</evidence>
<evidence type="ECO:0000256" key="8">
    <source>
        <dbReference type="PIRSR" id="PIRSR036421-1"/>
    </source>
</evidence>
<dbReference type="Pfam" id="PF03572">
    <property type="entry name" value="Peptidase_S41"/>
    <property type="match status" value="1"/>
</dbReference>
<dbReference type="EC" id="3.4.21.-" evidence="7"/>
<evidence type="ECO:0000256" key="5">
    <source>
        <dbReference type="ARBA" id="ARBA00022801"/>
    </source>
</evidence>
<keyword evidence="12" id="KW-1185">Reference proteome</keyword>
<dbReference type="eggNOG" id="COG4946">
    <property type="taxonomic scope" value="Bacteria"/>
</dbReference>
<dbReference type="InterPro" id="IPR028204">
    <property type="entry name" value="Tricorn_C1"/>
</dbReference>
<dbReference type="InterPro" id="IPR012393">
    <property type="entry name" value="Tricorn_protease"/>
</dbReference>
<evidence type="ECO:0000256" key="3">
    <source>
        <dbReference type="ARBA" id="ARBA00022490"/>
    </source>
</evidence>
<evidence type="ECO:0000256" key="7">
    <source>
        <dbReference type="PIRNR" id="PIRNR036421"/>
    </source>
</evidence>
<dbReference type="PROSITE" id="PS50106">
    <property type="entry name" value="PDZ"/>
    <property type="match status" value="1"/>
</dbReference>
<sequence>MFKHLVIALSFCLCINAQTKIDIPYSPSLSPNGSQVIFSWNDDIWISSSEGGLAKRMTQSKGLDYRPMFSHDGKKIAFESNRLGPTYLFVMPTVGGPAKQVSFNSEGYRLLQWFRDNKSLAYNSNRKLFVPRQGSLPYKLDTVSQETEELIFNSRMREFNLSPDEKKILFTREGSQNYRKAYRGSQASQIWLYDSETQQYTKIIHEEWNNRTPLWSADGKGFFYLSDESACNDLMFYDFKKKKSLLRYSGEGEHILNISLSSDGSTLSWRRLFDLYTWKHQSQKEAKKLEIYTQEDLNRNKTENRQVKGIDTFDVSMDGLEMTFAEDGLIYVSDSKFCEPIRISDKDSFCIEPIFSNDFERIFYLKDNGQDMTIMQVERADKEKYWWQNHAFETSEVYSYKGSIKDLNIAPDDSRLSFVSGDGSLWTYEIEKGIRKKITNTWMEPDYSWSPDSQWFIYSCPNENYNSEIFVIPSDASQKAINISRNPASDRSPTWSKDGSMIAYVSDRSRNDSDIILVYLKGEDYEISPRQIKYKDALKHMKDERPLKKDEEDKEEGKENEASKNEDESKDKNEDPTSESEKEENEDLAEASEQEAVEEEKTESKEDDKDEIVYDWKNIHLRTHHIRRTGSNESRPLFSQDSDSLICISDKKGSKGTYTFDAIYKIDLEEKSYSFLTFNTTKNFPIKPLKKKGYFSSIAYGKAAVMSRKKTSKFEYNFYHTVNLETENNLIFSHSWRLLKEKFYDPNMNNLNWENVYEKYAPAAREASNIWRLSTAINMMVGELNASHLGFSPNASYPPVPKRLITAHTGLRFERKDGKLFIGELIPKSPAANIQYDLQTGDHILELNYTEVNDKSNLDKLLTGLDHQSIHIKIKTSTGEVKDHLIESINPDKTRALLDQEMVDRLTKKTETLSDDKITYLHIDKMNFDSFYQFHDELYSKAYGKDGIVIDVRDNAGGSTADHLMTILTQPDHAFCQARDHQVGYPDNRSIYTPWKKPIVVLCNQNSFSNAEIFTHAVKTTNRGQVIGVPSAGGVISTWGSKILNKHRFRLPMRGWYLADTGLDMELNGAKPDYLIWPEAGDLSANRDPQLIKAIEVLKKDIVEWKKKREKIRPIRAHQKK</sequence>
<dbReference type="PANTHER" id="PTHR43253:SF1">
    <property type="entry name" value="TRICORN PROTEASE HOMOLOG 2-RELATED"/>
    <property type="match status" value="1"/>
</dbReference>
<keyword evidence="3 7" id="KW-0963">Cytoplasm</keyword>
<dbReference type="GO" id="GO:0006508">
    <property type="term" value="P:proteolysis"/>
    <property type="evidence" value="ECO:0007669"/>
    <property type="project" value="UniProtKB-UniRule"/>
</dbReference>
<dbReference type="Pfam" id="PF26549">
    <property type="entry name" value="Tricorn_N"/>
    <property type="match status" value="1"/>
</dbReference>
<dbReference type="InterPro" id="IPR036034">
    <property type="entry name" value="PDZ_sf"/>
</dbReference>
<evidence type="ECO:0000256" key="4">
    <source>
        <dbReference type="ARBA" id="ARBA00022670"/>
    </source>
</evidence>
<dbReference type="Pfam" id="PF07676">
    <property type="entry name" value="PD40"/>
    <property type="match status" value="1"/>
</dbReference>
<evidence type="ECO:0000313" key="11">
    <source>
        <dbReference type="EMBL" id="EDM24929.1"/>
    </source>
</evidence>
<feature type="compositionally biased region" description="Basic and acidic residues" evidence="9">
    <location>
        <begin position="543"/>
        <end position="575"/>
    </location>
</feature>
<dbReference type="RefSeq" id="WP_007281252.1">
    <property type="nucleotide sequence ID" value="NZ_ABCK01000042.1"/>
</dbReference>
<dbReference type="PANTHER" id="PTHR43253">
    <property type="entry name" value="TRICORN PROTEASE HOMOLOG 2-RELATED"/>
    <property type="match status" value="1"/>
</dbReference>
<accession>A6DTW0</accession>
<dbReference type="SMART" id="SM00245">
    <property type="entry name" value="TSPc"/>
    <property type="match status" value="1"/>
</dbReference>
<feature type="active site" description="Charge relay system" evidence="8">
    <location>
        <position position="788"/>
    </location>
</feature>
<dbReference type="Gene3D" id="3.30.750.44">
    <property type="match status" value="1"/>
</dbReference>
<comment type="function">
    <text evidence="7">Degrades oligopeptides.</text>
</comment>
<feature type="region of interest" description="Disordered" evidence="9">
    <location>
        <begin position="543"/>
        <end position="609"/>
    </location>
</feature>
<keyword evidence="6 7" id="KW-0720">Serine protease</keyword>
<dbReference type="InterPro" id="IPR005151">
    <property type="entry name" value="Tail-specific_protease"/>
</dbReference>
<dbReference type="PIRSF" id="PIRSF036421">
    <property type="entry name" value="Tricorn_protease"/>
    <property type="match status" value="1"/>
</dbReference>
<dbReference type="EMBL" id="ABCK01000042">
    <property type="protein sequence ID" value="EDM24929.1"/>
    <property type="molecule type" value="Genomic_DNA"/>
</dbReference>
<feature type="compositionally biased region" description="Acidic residues" evidence="9">
    <location>
        <begin position="576"/>
        <end position="601"/>
    </location>
</feature>
<proteinExistence type="inferred from homology"/>
<dbReference type="OrthoDB" id="9758793at2"/>
<comment type="caution">
    <text evidence="11">The sequence shown here is derived from an EMBL/GenBank/DDBJ whole genome shotgun (WGS) entry which is preliminary data.</text>
</comment>
<feature type="active site" description="Nucleophile" evidence="8">
    <location>
        <position position="1009"/>
    </location>
</feature>
<dbReference type="AlphaFoldDB" id="A6DTW0"/>
<organism evidence="11 12">
    <name type="scientific">Lentisphaera araneosa HTCC2155</name>
    <dbReference type="NCBI Taxonomy" id="313628"/>
    <lineage>
        <taxon>Bacteria</taxon>
        <taxon>Pseudomonadati</taxon>
        <taxon>Lentisphaerota</taxon>
        <taxon>Lentisphaeria</taxon>
        <taxon>Lentisphaerales</taxon>
        <taxon>Lentisphaeraceae</taxon>
        <taxon>Lentisphaera</taxon>
    </lineage>
</organism>
<reference evidence="11 12" key="1">
    <citation type="journal article" date="2010" name="J. Bacteriol.">
        <title>Genome sequence of Lentisphaera araneosa HTCC2155T, the type species of the order Lentisphaerales in the phylum Lentisphaerae.</title>
        <authorList>
            <person name="Thrash J.C."/>
            <person name="Cho J.C."/>
            <person name="Vergin K.L."/>
            <person name="Morris R.M."/>
            <person name="Giovannoni S.J."/>
        </authorList>
    </citation>
    <scope>NUCLEOTIDE SEQUENCE [LARGE SCALE GENOMIC DNA]</scope>
    <source>
        <strain evidence="11 12">HTCC2155</strain>
    </source>
</reference>
<dbReference type="Gene3D" id="2.120.10.30">
    <property type="entry name" value="TolB, C-terminal domain"/>
    <property type="match status" value="1"/>
</dbReference>
<dbReference type="SUPFAM" id="SSF50156">
    <property type="entry name" value="PDZ domain-like"/>
    <property type="match status" value="1"/>
</dbReference>
<dbReference type="InterPro" id="IPR029045">
    <property type="entry name" value="ClpP/crotonase-like_dom_sf"/>
</dbReference>
<gene>
    <name evidence="11" type="ORF">LNTAR_04071</name>
</gene>
<protein>
    <recommendedName>
        <fullName evidence="7">Tricorn protease homolog</fullName>
        <ecNumber evidence="7">3.4.21.-</ecNumber>
    </recommendedName>
</protein>
<dbReference type="Pfam" id="PF14684">
    <property type="entry name" value="Tricorn_C1"/>
    <property type="match status" value="1"/>
</dbReference>
<keyword evidence="5 7" id="KW-0378">Hydrolase</keyword>
<keyword evidence="4 7" id="KW-0645">Protease</keyword>
<dbReference type="InterPro" id="IPR011042">
    <property type="entry name" value="6-blade_b-propeller_TolB-like"/>
</dbReference>
<dbReference type="InterPro" id="IPR011659">
    <property type="entry name" value="WD40"/>
</dbReference>
<dbReference type="Gene3D" id="2.30.42.10">
    <property type="match status" value="1"/>
</dbReference>
<dbReference type="GO" id="GO:0008236">
    <property type="term" value="F:serine-type peptidase activity"/>
    <property type="evidence" value="ECO:0007669"/>
    <property type="project" value="UniProtKB-UniRule"/>
</dbReference>
<dbReference type="SUPFAM" id="SSF52096">
    <property type="entry name" value="ClpP/crotonase"/>
    <property type="match status" value="1"/>
</dbReference>
<dbReference type="GO" id="GO:0005737">
    <property type="term" value="C:cytoplasm"/>
    <property type="evidence" value="ECO:0007669"/>
    <property type="project" value="UniProtKB-SubCell"/>
</dbReference>
<dbReference type="SUPFAM" id="SSF82171">
    <property type="entry name" value="DPP6 N-terminal domain-like"/>
    <property type="match status" value="2"/>
</dbReference>
<evidence type="ECO:0000256" key="9">
    <source>
        <dbReference type="SAM" id="MobiDB-lite"/>
    </source>
</evidence>
<feature type="active site" description="Charge relay system" evidence="8">
    <location>
        <position position="1066"/>
    </location>
</feature>
<dbReference type="eggNOG" id="COG0793">
    <property type="taxonomic scope" value="Bacteria"/>
</dbReference>